<evidence type="ECO:0000256" key="5">
    <source>
        <dbReference type="ARBA" id="ARBA00023002"/>
    </source>
</evidence>
<gene>
    <name evidence="7" type="ORF">BC793_106222</name>
</gene>
<dbReference type="PRINTS" id="PR00368">
    <property type="entry name" value="FADPNR"/>
</dbReference>
<accession>A0A316FJB2</accession>
<dbReference type="Pfam" id="PF07992">
    <property type="entry name" value="Pyr_redox_2"/>
    <property type="match status" value="1"/>
</dbReference>
<name>A0A316FJB2_9ACTN</name>
<feature type="domain" description="FAD/NAD(P)-binding" evidence="6">
    <location>
        <begin position="4"/>
        <end position="277"/>
    </location>
</feature>
<dbReference type="PANTHER" id="PTHR42913">
    <property type="entry name" value="APOPTOSIS-INDUCING FACTOR 1"/>
    <property type="match status" value="1"/>
</dbReference>
<evidence type="ECO:0000256" key="4">
    <source>
        <dbReference type="ARBA" id="ARBA00022827"/>
    </source>
</evidence>
<keyword evidence="5" id="KW-0560">Oxidoreductase</keyword>
<dbReference type="InterPro" id="IPR051169">
    <property type="entry name" value="NADH-Q_oxidoreductase"/>
</dbReference>
<evidence type="ECO:0000256" key="2">
    <source>
        <dbReference type="ARBA" id="ARBA00005272"/>
    </source>
</evidence>
<keyword evidence="4" id="KW-0274">FAD</keyword>
<reference evidence="7 8" key="1">
    <citation type="submission" date="2018-05" db="EMBL/GenBank/DDBJ databases">
        <title>Genomic Encyclopedia of Archaeal and Bacterial Type Strains, Phase II (KMG-II): from individual species to whole genera.</title>
        <authorList>
            <person name="Goeker M."/>
        </authorList>
    </citation>
    <scope>NUCLEOTIDE SEQUENCE [LARGE SCALE GENOMIC DNA]</scope>
    <source>
        <strain evidence="7 8">DSM 45184</strain>
    </source>
</reference>
<sequence length="372" mass="39208">MKHRIVVLGAGYAGAHAAGRLARRLHPADTEITVVNAEPHFVQRVRLHQLATGQHVAGRPLREVFAGTGVTLRQARVVAVDAENGTVTCEDGLHLEFDTLVYALGSTAATEGHHIAGVEGALKVRDRLGELTGGATVLVVGGGLTGIEAVTEIAESRPDLDVRIAVRGDFGDWLSDRARTHLHRVAARLGITVHEHTDGSRLAADLTVWATGFQAHPIAAASGVTVTDGRIVVDETMRSVSHPHVYAVGDAGFAAGPGDRPLRMACATGGPMAWQAADAIAARLTGGTVPENTIRYFAQCVSLGRRDGIIQFVTADDRATPKAIIGRPAARLKEIVCAGAAWNIAHPTLLLPTRRRRLAPATATVTGQHSRA</sequence>
<dbReference type="OrthoDB" id="9784880at2"/>
<evidence type="ECO:0000256" key="3">
    <source>
        <dbReference type="ARBA" id="ARBA00022630"/>
    </source>
</evidence>
<comment type="cofactor">
    <cofactor evidence="1">
        <name>FAD</name>
        <dbReference type="ChEBI" id="CHEBI:57692"/>
    </cofactor>
</comment>
<keyword evidence="8" id="KW-1185">Reference proteome</keyword>
<comment type="similarity">
    <text evidence="2">Belongs to the NADH dehydrogenase family.</text>
</comment>
<comment type="caution">
    <text evidence="7">The sequence shown here is derived from an EMBL/GenBank/DDBJ whole genome shotgun (WGS) entry which is preliminary data.</text>
</comment>
<dbReference type="AlphaFoldDB" id="A0A316FJB2"/>
<dbReference type="SUPFAM" id="SSF51905">
    <property type="entry name" value="FAD/NAD(P)-binding domain"/>
    <property type="match status" value="1"/>
</dbReference>
<dbReference type="RefSeq" id="WP_109593249.1">
    <property type="nucleotide sequence ID" value="NZ_BONA01000039.1"/>
</dbReference>
<evidence type="ECO:0000259" key="6">
    <source>
        <dbReference type="Pfam" id="PF07992"/>
    </source>
</evidence>
<dbReference type="Proteomes" id="UP000245697">
    <property type="component" value="Unassembled WGS sequence"/>
</dbReference>
<proteinExistence type="inferred from homology"/>
<evidence type="ECO:0000313" key="8">
    <source>
        <dbReference type="Proteomes" id="UP000245697"/>
    </source>
</evidence>
<dbReference type="Gene3D" id="3.50.50.100">
    <property type="match status" value="1"/>
</dbReference>
<keyword evidence="3" id="KW-0285">Flavoprotein</keyword>
<evidence type="ECO:0000256" key="1">
    <source>
        <dbReference type="ARBA" id="ARBA00001974"/>
    </source>
</evidence>
<dbReference type="GO" id="GO:0019646">
    <property type="term" value="P:aerobic electron transport chain"/>
    <property type="evidence" value="ECO:0007669"/>
    <property type="project" value="TreeGrafter"/>
</dbReference>
<dbReference type="EMBL" id="QGGR01000006">
    <property type="protein sequence ID" value="PWK48192.1"/>
    <property type="molecule type" value="Genomic_DNA"/>
</dbReference>
<dbReference type="PRINTS" id="PR00469">
    <property type="entry name" value="PNDRDTASEII"/>
</dbReference>
<organism evidence="7 8">
    <name type="scientific">Actinoplanes xinjiangensis</name>
    <dbReference type="NCBI Taxonomy" id="512350"/>
    <lineage>
        <taxon>Bacteria</taxon>
        <taxon>Bacillati</taxon>
        <taxon>Actinomycetota</taxon>
        <taxon>Actinomycetes</taxon>
        <taxon>Micromonosporales</taxon>
        <taxon>Micromonosporaceae</taxon>
        <taxon>Actinoplanes</taxon>
    </lineage>
</organism>
<dbReference type="PANTHER" id="PTHR42913:SF3">
    <property type="entry name" value="64 KDA MITOCHONDRIAL NADH DEHYDROGENASE (EUROFUNG)"/>
    <property type="match status" value="1"/>
</dbReference>
<dbReference type="InterPro" id="IPR036188">
    <property type="entry name" value="FAD/NAD-bd_sf"/>
</dbReference>
<evidence type="ECO:0000313" key="7">
    <source>
        <dbReference type="EMBL" id="PWK48192.1"/>
    </source>
</evidence>
<dbReference type="InterPro" id="IPR023753">
    <property type="entry name" value="FAD/NAD-binding_dom"/>
</dbReference>
<protein>
    <submittedName>
        <fullName evidence="7">NADH dehydrogenase FAD-containing subunit</fullName>
    </submittedName>
</protein>
<dbReference type="GO" id="GO:0003955">
    <property type="term" value="F:NAD(P)H dehydrogenase (quinone) activity"/>
    <property type="evidence" value="ECO:0007669"/>
    <property type="project" value="TreeGrafter"/>
</dbReference>